<dbReference type="KEGG" id="bvo:Pan97_29430"/>
<sequence length="173" mass="19274">MPARSESLVTAGLDDYRFVASLHVQHPSVDPNEVTVALKQEPKSVKRRGERRRRPDGDLLTGNYDENHWSVDLEIVAGHDVPEFLRYLINTPTSDAMDLTRRIDDTGGSVTVFIGVFADRLCDFEIPASTLRQLGDAGVSVRLDYYGVSNEQNSDAAEQSGEREPPVMRDLKS</sequence>
<dbReference type="Pfam" id="PF14106">
    <property type="entry name" value="DUF4279"/>
    <property type="match status" value="1"/>
</dbReference>
<evidence type="ECO:0008006" key="4">
    <source>
        <dbReference type="Google" id="ProtNLM"/>
    </source>
</evidence>
<protein>
    <recommendedName>
        <fullName evidence="4">DUF4279 domain-containing protein</fullName>
    </recommendedName>
</protein>
<reference evidence="3" key="1">
    <citation type="submission" date="2019-02" db="EMBL/GenBank/DDBJ databases">
        <title>Deep-cultivation of Planctomycetes and their phenomic and genomic characterization uncovers novel biology.</title>
        <authorList>
            <person name="Wiegand S."/>
            <person name="Jogler M."/>
            <person name="Boedeker C."/>
            <person name="Pinto D."/>
            <person name="Vollmers J."/>
            <person name="Rivas-Marin E."/>
            <person name="Kohn T."/>
            <person name="Peeters S.H."/>
            <person name="Heuer A."/>
            <person name="Rast P."/>
            <person name="Oberbeckmann S."/>
            <person name="Bunk B."/>
            <person name="Jeske O."/>
            <person name="Meyerdierks A."/>
            <person name="Storesund J.E."/>
            <person name="Kallscheuer N."/>
            <person name="Luecker S."/>
            <person name="Lage O.M."/>
            <person name="Pohl T."/>
            <person name="Merkel B.J."/>
            <person name="Hornburger P."/>
            <person name="Mueller R.-W."/>
            <person name="Bruemmer F."/>
            <person name="Labrenz M."/>
            <person name="Spormann A.M."/>
            <person name="Op den Camp H."/>
            <person name="Overmann J."/>
            <person name="Amann R."/>
            <person name="Jetten M.S.M."/>
            <person name="Mascher T."/>
            <person name="Medema M.H."/>
            <person name="Devos D.P."/>
            <person name="Kaster A.-K."/>
            <person name="Ovreas L."/>
            <person name="Rohde M."/>
            <person name="Galperin M.Y."/>
            <person name="Jogler C."/>
        </authorList>
    </citation>
    <scope>NUCLEOTIDE SEQUENCE [LARGE SCALE GENOMIC DNA]</scope>
    <source>
        <strain evidence="3">Pan97</strain>
    </source>
</reference>
<dbReference type="InterPro" id="IPR025459">
    <property type="entry name" value="DUF4279"/>
</dbReference>
<evidence type="ECO:0000313" key="3">
    <source>
        <dbReference type="Proteomes" id="UP000318626"/>
    </source>
</evidence>
<dbReference type="RefSeq" id="WP_144973608.1">
    <property type="nucleotide sequence ID" value="NZ_CP036289.1"/>
</dbReference>
<dbReference type="OrthoDB" id="276590at2"/>
<accession>A0A518C9L2</accession>
<gene>
    <name evidence="2" type="ORF">Pan97_29430</name>
</gene>
<evidence type="ECO:0000313" key="2">
    <source>
        <dbReference type="EMBL" id="QDU75901.1"/>
    </source>
</evidence>
<organism evidence="2 3">
    <name type="scientific">Bremerella volcania</name>
    <dbReference type="NCBI Taxonomy" id="2527984"/>
    <lineage>
        <taxon>Bacteria</taxon>
        <taxon>Pseudomonadati</taxon>
        <taxon>Planctomycetota</taxon>
        <taxon>Planctomycetia</taxon>
        <taxon>Pirellulales</taxon>
        <taxon>Pirellulaceae</taxon>
        <taxon>Bremerella</taxon>
    </lineage>
</organism>
<name>A0A518C9L2_9BACT</name>
<evidence type="ECO:0000256" key="1">
    <source>
        <dbReference type="SAM" id="MobiDB-lite"/>
    </source>
</evidence>
<feature type="compositionally biased region" description="Basic residues" evidence="1">
    <location>
        <begin position="45"/>
        <end position="54"/>
    </location>
</feature>
<feature type="region of interest" description="Disordered" evidence="1">
    <location>
        <begin position="151"/>
        <end position="173"/>
    </location>
</feature>
<feature type="region of interest" description="Disordered" evidence="1">
    <location>
        <begin position="40"/>
        <end position="59"/>
    </location>
</feature>
<dbReference type="Proteomes" id="UP000318626">
    <property type="component" value="Chromosome"/>
</dbReference>
<dbReference type="AlphaFoldDB" id="A0A518C9L2"/>
<feature type="compositionally biased region" description="Basic and acidic residues" evidence="1">
    <location>
        <begin position="160"/>
        <end position="173"/>
    </location>
</feature>
<keyword evidence="3" id="KW-1185">Reference proteome</keyword>
<proteinExistence type="predicted"/>
<dbReference type="EMBL" id="CP036289">
    <property type="protein sequence ID" value="QDU75901.1"/>
    <property type="molecule type" value="Genomic_DNA"/>
</dbReference>